<protein>
    <submittedName>
        <fullName evidence="1">Uncharacterized protein</fullName>
    </submittedName>
</protein>
<evidence type="ECO:0000313" key="2">
    <source>
        <dbReference type="Proteomes" id="UP001396334"/>
    </source>
</evidence>
<reference evidence="1 2" key="1">
    <citation type="journal article" date="2024" name="G3 (Bethesda)">
        <title>Genome assembly of Hibiscus sabdariffa L. provides insights into metabolisms of medicinal natural products.</title>
        <authorList>
            <person name="Kim T."/>
        </authorList>
    </citation>
    <scope>NUCLEOTIDE SEQUENCE [LARGE SCALE GENOMIC DNA]</scope>
    <source>
        <strain evidence="1">TK-2024</strain>
        <tissue evidence="1">Old leaves</tissue>
    </source>
</reference>
<comment type="caution">
    <text evidence="1">The sequence shown here is derived from an EMBL/GenBank/DDBJ whole genome shotgun (WGS) entry which is preliminary data.</text>
</comment>
<organism evidence="1 2">
    <name type="scientific">Hibiscus sabdariffa</name>
    <name type="common">roselle</name>
    <dbReference type="NCBI Taxonomy" id="183260"/>
    <lineage>
        <taxon>Eukaryota</taxon>
        <taxon>Viridiplantae</taxon>
        <taxon>Streptophyta</taxon>
        <taxon>Embryophyta</taxon>
        <taxon>Tracheophyta</taxon>
        <taxon>Spermatophyta</taxon>
        <taxon>Magnoliopsida</taxon>
        <taxon>eudicotyledons</taxon>
        <taxon>Gunneridae</taxon>
        <taxon>Pentapetalae</taxon>
        <taxon>rosids</taxon>
        <taxon>malvids</taxon>
        <taxon>Malvales</taxon>
        <taxon>Malvaceae</taxon>
        <taxon>Malvoideae</taxon>
        <taxon>Hibiscus</taxon>
    </lineage>
</organism>
<gene>
    <name evidence="1" type="ORF">V6N11_073112</name>
</gene>
<proteinExistence type="predicted"/>
<dbReference type="Proteomes" id="UP001396334">
    <property type="component" value="Unassembled WGS sequence"/>
</dbReference>
<name>A0ABR2P9J9_9ROSI</name>
<evidence type="ECO:0000313" key="1">
    <source>
        <dbReference type="EMBL" id="KAK8984962.1"/>
    </source>
</evidence>
<sequence length="102" mass="10562">MEEEIMTKWFGETSCCGRSGETSCCGGSTKGNGVAVRASDFHAKLSKGTGVAMTSSGIVGKETLGYRGIVGNEVASCRDIIGNETPGGHGIGRTCRVAKRNM</sequence>
<dbReference type="EMBL" id="JBBPBN010000073">
    <property type="protein sequence ID" value="KAK8984962.1"/>
    <property type="molecule type" value="Genomic_DNA"/>
</dbReference>
<accession>A0ABR2P9J9</accession>
<keyword evidence="2" id="KW-1185">Reference proteome</keyword>